<accession>A0AAV0CRC0</accession>
<evidence type="ECO:0000313" key="2">
    <source>
        <dbReference type="EMBL" id="CAH9083431.1"/>
    </source>
</evidence>
<feature type="region of interest" description="Disordered" evidence="1">
    <location>
        <begin position="127"/>
        <end position="164"/>
    </location>
</feature>
<name>A0AAV0CRC0_9ASTE</name>
<sequence length="164" mass="17703">MPADSTFTANGRENMMKTLGDEILKTVRGVTTAFNTNNHHKHGPKAGGSSQKDNHNVDDDSHASSVITLAGNNTGASMKGETEERKAGIEGENEDEMKTFVNSNFQAVNNSIMFGGSYSSNDPGVHLEVMDCTTGPRHPEKKKKTKKGENEADGSSSLDQEKHH</sequence>
<proteinExistence type="predicted"/>
<feature type="compositionally biased region" description="Basic and acidic residues" evidence="1">
    <location>
        <begin position="52"/>
        <end position="62"/>
    </location>
</feature>
<evidence type="ECO:0000313" key="3">
    <source>
        <dbReference type="Proteomes" id="UP001152523"/>
    </source>
</evidence>
<organism evidence="2 3">
    <name type="scientific">Cuscuta epithymum</name>
    <dbReference type="NCBI Taxonomy" id="186058"/>
    <lineage>
        <taxon>Eukaryota</taxon>
        <taxon>Viridiplantae</taxon>
        <taxon>Streptophyta</taxon>
        <taxon>Embryophyta</taxon>
        <taxon>Tracheophyta</taxon>
        <taxon>Spermatophyta</taxon>
        <taxon>Magnoliopsida</taxon>
        <taxon>eudicotyledons</taxon>
        <taxon>Gunneridae</taxon>
        <taxon>Pentapetalae</taxon>
        <taxon>asterids</taxon>
        <taxon>lamiids</taxon>
        <taxon>Solanales</taxon>
        <taxon>Convolvulaceae</taxon>
        <taxon>Cuscuteae</taxon>
        <taxon>Cuscuta</taxon>
        <taxon>Cuscuta subgen. Cuscuta</taxon>
    </lineage>
</organism>
<protein>
    <submittedName>
        <fullName evidence="2">Uncharacterized protein</fullName>
    </submittedName>
</protein>
<dbReference type="PANTHER" id="PTHR33472:SF28">
    <property type="entry name" value="BROMO AND FHA DOMAIN-CONTAINING PROTEIN DDB_G0267958"/>
    <property type="match status" value="1"/>
</dbReference>
<feature type="compositionally biased region" description="Basic and acidic residues" evidence="1">
    <location>
        <begin position="80"/>
        <end position="89"/>
    </location>
</feature>
<keyword evidence="3" id="KW-1185">Reference proteome</keyword>
<dbReference type="EMBL" id="CAMAPF010000043">
    <property type="protein sequence ID" value="CAH9083431.1"/>
    <property type="molecule type" value="Genomic_DNA"/>
</dbReference>
<reference evidence="2" key="1">
    <citation type="submission" date="2022-07" db="EMBL/GenBank/DDBJ databases">
        <authorList>
            <person name="Macas J."/>
            <person name="Novak P."/>
            <person name="Neumann P."/>
        </authorList>
    </citation>
    <scope>NUCLEOTIDE SEQUENCE</scope>
</reference>
<feature type="compositionally biased region" description="Polar residues" evidence="1">
    <location>
        <begin position="63"/>
        <end position="76"/>
    </location>
</feature>
<comment type="caution">
    <text evidence="2">The sequence shown here is derived from an EMBL/GenBank/DDBJ whole genome shotgun (WGS) entry which is preliminary data.</text>
</comment>
<dbReference type="PANTHER" id="PTHR33472">
    <property type="entry name" value="OS01G0106600 PROTEIN"/>
    <property type="match status" value="1"/>
</dbReference>
<dbReference type="Proteomes" id="UP001152523">
    <property type="component" value="Unassembled WGS sequence"/>
</dbReference>
<feature type="region of interest" description="Disordered" evidence="1">
    <location>
        <begin position="34"/>
        <end position="94"/>
    </location>
</feature>
<evidence type="ECO:0000256" key="1">
    <source>
        <dbReference type="SAM" id="MobiDB-lite"/>
    </source>
</evidence>
<dbReference type="AlphaFoldDB" id="A0AAV0CRC0"/>
<gene>
    <name evidence="2" type="ORF">CEPIT_LOCUS8578</name>
</gene>